<comment type="caution">
    <text evidence="10">The sequence shown here is derived from an EMBL/GenBank/DDBJ whole genome shotgun (WGS) entry which is preliminary data.</text>
</comment>
<evidence type="ECO:0000256" key="2">
    <source>
        <dbReference type="ARBA" id="ARBA00010505"/>
    </source>
</evidence>
<evidence type="ECO:0000256" key="3">
    <source>
        <dbReference type="ARBA" id="ARBA00013016"/>
    </source>
</evidence>
<dbReference type="Gene3D" id="3.40.30.10">
    <property type="entry name" value="Glutaredoxin"/>
    <property type="match status" value="1"/>
</dbReference>
<keyword evidence="11" id="KW-1185">Reference proteome</keyword>
<evidence type="ECO:0000256" key="6">
    <source>
        <dbReference type="ARBA" id="ARBA00023002"/>
    </source>
</evidence>
<dbReference type="InterPro" id="IPR036249">
    <property type="entry name" value="Thioredoxin-like_sf"/>
</dbReference>
<evidence type="ECO:0000256" key="4">
    <source>
        <dbReference type="ARBA" id="ARBA00022559"/>
    </source>
</evidence>
<dbReference type="OrthoDB" id="1882547at2759"/>
<name>A0A830HZ79_9CHLO</name>
<dbReference type="GO" id="GO:0008379">
    <property type="term" value="F:thioredoxin peroxidase activity"/>
    <property type="evidence" value="ECO:0007669"/>
    <property type="project" value="InterPro"/>
</dbReference>
<comment type="catalytic activity">
    <reaction evidence="1">
        <text>[glutaredoxin]-dithiol + a hydroperoxide = [glutaredoxin]-disulfide + an alcohol + H2O</text>
        <dbReference type="Rhea" id="RHEA:62624"/>
        <dbReference type="Rhea" id="RHEA-COMP:10729"/>
        <dbReference type="Rhea" id="RHEA-COMP:10730"/>
        <dbReference type="ChEBI" id="CHEBI:15377"/>
        <dbReference type="ChEBI" id="CHEBI:29950"/>
        <dbReference type="ChEBI" id="CHEBI:30879"/>
        <dbReference type="ChEBI" id="CHEBI:35924"/>
        <dbReference type="ChEBI" id="CHEBI:50058"/>
        <dbReference type="EC" id="1.11.1.25"/>
    </reaction>
</comment>
<evidence type="ECO:0000313" key="10">
    <source>
        <dbReference type="EMBL" id="GHP10731.1"/>
    </source>
</evidence>
<dbReference type="SUPFAM" id="SSF52833">
    <property type="entry name" value="Thioredoxin-like"/>
    <property type="match status" value="1"/>
</dbReference>
<accession>A0A830HZ79</accession>
<keyword evidence="6" id="KW-0560">Oxidoreductase</keyword>
<dbReference type="PANTHER" id="PTHR10430">
    <property type="entry name" value="PEROXIREDOXIN"/>
    <property type="match status" value="1"/>
</dbReference>
<evidence type="ECO:0000313" key="11">
    <source>
        <dbReference type="Proteomes" id="UP000660262"/>
    </source>
</evidence>
<reference evidence="10" key="1">
    <citation type="submission" date="2020-10" db="EMBL/GenBank/DDBJ databases">
        <title>Unveiling of a novel bifunctional photoreceptor, Dualchrome1, isolated from a cosmopolitan green alga.</title>
        <authorList>
            <person name="Suzuki S."/>
            <person name="Kawachi M."/>
        </authorList>
    </citation>
    <scope>NUCLEOTIDE SEQUENCE</scope>
    <source>
        <strain evidence="10">NIES 2893</strain>
    </source>
</reference>
<feature type="domain" description="Redoxin" evidence="9">
    <location>
        <begin position="34"/>
        <end position="161"/>
    </location>
</feature>
<keyword evidence="5" id="KW-0049">Antioxidant</keyword>
<evidence type="ECO:0000256" key="5">
    <source>
        <dbReference type="ARBA" id="ARBA00022862"/>
    </source>
</evidence>
<dbReference type="Pfam" id="PF08534">
    <property type="entry name" value="Redoxin"/>
    <property type="match status" value="1"/>
</dbReference>
<dbReference type="EMBL" id="BNJQ01000031">
    <property type="protein sequence ID" value="GHP10731.1"/>
    <property type="molecule type" value="Genomic_DNA"/>
</dbReference>
<dbReference type="InterPro" id="IPR013740">
    <property type="entry name" value="Redoxin"/>
</dbReference>
<dbReference type="EC" id="1.11.1.25" evidence="3"/>
<dbReference type="GO" id="GO:0042744">
    <property type="term" value="P:hydrogen peroxide catabolic process"/>
    <property type="evidence" value="ECO:0007669"/>
    <property type="project" value="TreeGrafter"/>
</dbReference>
<evidence type="ECO:0000256" key="7">
    <source>
        <dbReference type="ARBA" id="ARBA00031688"/>
    </source>
</evidence>
<dbReference type="InterPro" id="IPR037944">
    <property type="entry name" value="PRX5-like"/>
</dbReference>
<dbReference type="Proteomes" id="UP000660262">
    <property type="component" value="Unassembled WGS sequence"/>
</dbReference>
<dbReference type="AlphaFoldDB" id="A0A830HZ79"/>
<gene>
    <name evidence="10" type="ORF">PPROV_000946200</name>
</gene>
<evidence type="ECO:0000259" key="9">
    <source>
        <dbReference type="Pfam" id="PF08534"/>
    </source>
</evidence>
<dbReference type="PANTHER" id="PTHR10430:SF16">
    <property type="entry name" value="PEROXIREDOXIN-5, MITOCHONDRIAL"/>
    <property type="match status" value="1"/>
</dbReference>
<evidence type="ECO:0000256" key="8">
    <source>
        <dbReference type="PIRSR" id="PIRSR637944-1"/>
    </source>
</evidence>
<keyword evidence="4" id="KW-0575">Peroxidase</keyword>
<feature type="active site" description="Cysteine sulfenic acid (-SOH) intermediate" evidence="8">
    <location>
        <position position="64"/>
    </location>
</feature>
<organism evidence="10 11">
    <name type="scientific">Pycnococcus provasolii</name>
    <dbReference type="NCBI Taxonomy" id="41880"/>
    <lineage>
        <taxon>Eukaryota</taxon>
        <taxon>Viridiplantae</taxon>
        <taxon>Chlorophyta</taxon>
        <taxon>Pseudoscourfieldiophyceae</taxon>
        <taxon>Pseudoscourfieldiales</taxon>
        <taxon>Pycnococcaceae</taxon>
        <taxon>Pycnococcus</taxon>
    </lineage>
</organism>
<dbReference type="GO" id="GO:0005737">
    <property type="term" value="C:cytoplasm"/>
    <property type="evidence" value="ECO:0007669"/>
    <property type="project" value="TreeGrafter"/>
</dbReference>
<dbReference type="GO" id="GO:0034599">
    <property type="term" value="P:cellular response to oxidative stress"/>
    <property type="evidence" value="ECO:0007669"/>
    <property type="project" value="InterPro"/>
</dbReference>
<sequence length="184" mass="19773">MAAVVVGASLTTGTSISAAVASANLFEKKTQKSNIQTIQPAAILETRRGVLIVGTPALFDSSGCSSKSIASYVKDAHKIKRFVDDVVVVATEDAHSMEAWGRQNNAANKVRVLEDPDGSFVKAVGLTVNLPELGGLRAKRFAMRVEKGVVKDLVVEDDSHNCDKTLAPHVLKNVFKLREDKDEL</sequence>
<evidence type="ECO:0000256" key="1">
    <source>
        <dbReference type="ARBA" id="ARBA00001711"/>
    </source>
</evidence>
<dbReference type="GO" id="GO:0045454">
    <property type="term" value="P:cell redox homeostasis"/>
    <property type="evidence" value="ECO:0007669"/>
    <property type="project" value="TreeGrafter"/>
</dbReference>
<proteinExistence type="inferred from homology"/>
<protein>
    <recommendedName>
        <fullName evidence="3">glutaredoxin-dependent peroxiredoxin</fullName>
        <ecNumber evidence="3">1.11.1.25</ecNumber>
    </recommendedName>
    <alternativeName>
        <fullName evidence="7">Glutaredoxin-dependent peroxiredoxin</fullName>
    </alternativeName>
</protein>
<comment type="similarity">
    <text evidence="2">Belongs to the peroxiredoxin family. Prx5 subfamily.</text>
</comment>